<gene>
    <name evidence="3" type="ORF">NNL39_01375</name>
</gene>
<proteinExistence type="inferred from homology"/>
<evidence type="ECO:0000259" key="2">
    <source>
        <dbReference type="Pfam" id="PF08327"/>
    </source>
</evidence>
<feature type="domain" description="Activator of Hsp90 ATPase homologue 1/2-like C-terminal" evidence="2">
    <location>
        <begin position="8"/>
        <end position="141"/>
    </location>
</feature>
<evidence type="ECO:0000313" key="4">
    <source>
        <dbReference type="Proteomes" id="UP001060039"/>
    </source>
</evidence>
<organism evidence="3 4">
    <name type="scientific">Microcella humidisoli</name>
    <dbReference type="NCBI Taxonomy" id="2963406"/>
    <lineage>
        <taxon>Bacteria</taxon>
        <taxon>Bacillati</taxon>
        <taxon>Actinomycetota</taxon>
        <taxon>Actinomycetes</taxon>
        <taxon>Micrococcales</taxon>
        <taxon>Microbacteriaceae</taxon>
        <taxon>Microcella</taxon>
    </lineage>
</organism>
<dbReference type="InterPro" id="IPR023393">
    <property type="entry name" value="START-like_dom_sf"/>
</dbReference>
<dbReference type="InterPro" id="IPR013538">
    <property type="entry name" value="ASHA1/2-like_C"/>
</dbReference>
<evidence type="ECO:0000313" key="3">
    <source>
        <dbReference type="EMBL" id="UTT62796.1"/>
    </source>
</evidence>
<sequence length="144" mass="15893">MLRRRVRASPADVFADWTVAERLDWYLNPENRSRATVPITVDLRVGGAWCVPMIVDSTTAYVTGGVYRQIQPRRALRFAWGARPGWPDPDDGFEGALVLGETGGQTDMEFTLSWAAPSGTDVAGWSQCVAGWGSTIDRLVDRYG</sequence>
<keyword evidence="4" id="KW-1185">Reference proteome</keyword>
<dbReference type="SUPFAM" id="SSF55961">
    <property type="entry name" value="Bet v1-like"/>
    <property type="match status" value="1"/>
</dbReference>
<dbReference type="Pfam" id="PF08327">
    <property type="entry name" value="AHSA1"/>
    <property type="match status" value="1"/>
</dbReference>
<dbReference type="Gene3D" id="3.30.530.20">
    <property type="match status" value="1"/>
</dbReference>
<accession>A0ABY5FYH1</accession>
<dbReference type="CDD" id="cd07814">
    <property type="entry name" value="SRPBCC_CalC_Aha1-like"/>
    <property type="match status" value="1"/>
</dbReference>
<protein>
    <submittedName>
        <fullName evidence="3">SRPBCC domain-containing protein</fullName>
    </submittedName>
</protein>
<dbReference type="EMBL" id="CP101497">
    <property type="protein sequence ID" value="UTT62796.1"/>
    <property type="molecule type" value="Genomic_DNA"/>
</dbReference>
<reference evidence="3" key="1">
    <citation type="submission" date="2022-07" db="EMBL/GenBank/DDBJ databases">
        <title>Taxonomic analysis of Microcella humidisoli nov. sp., isolated from riverside soil.</title>
        <authorList>
            <person name="Molina K.M."/>
            <person name="Kim S.B."/>
        </authorList>
    </citation>
    <scope>NUCLEOTIDE SEQUENCE</scope>
    <source>
        <strain evidence="3">MMS21-STM10</strain>
    </source>
</reference>
<name>A0ABY5FYH1_9MICO</name>
<dbReference type="Proteomes" id="UP001060039">
    <property type="component" value="Chromosome"/>
</dbReference>
<dbReference type="RefSeq" id="WP_255159928.1">
    <property type="nucleotide sequence ID" value="NZ_CP101497.1"/>
</dbReference>
<comment type="similarity">
    <text evidence="1">Belongs to the AHA1 family.</text>
</comment>
<evidence type="ECO:0000256" key="1">
    <source>
        <dbReference type="ARBA" id="ARBA00006817"/>
    </source>
</evidence>